<keyword evidence="9" id="KW-1185">Reference proteome</keyword>
<reference evidence="7 8" key="1">
    <citation type="submission" date="2018-12" db="EMBL/GenBank/DDBJ databases">
        <authorList>
            <consortium name="Pathogen Informatics"/>
        </authorList>
    </citation>
    <scope>NUCLEOTIDE SEQUENCE [LARGE SCALE GENOMIC DNA]</scope>
    <source>
        <strain evidence="7 8">NCTC10126</strain>
    </source>
</reference>
<evidence type="ECO:0000256" key="2">
    <source>
        <dbReference type="ARBA" id="ARBA00022692"/>
    </source>
</evidence>
<dbReference type="EMBL" id="CP101806">
    <property type="protein sequence ID" value="UUD35026.1"/>
    <property type="molecule type" value="Genomic_DNA"/>
</dbReference>
<sequence>MNFLRSFFAIKDSVNDGVSVFIAIVGIIACVATISVSIPQLIYLLKRKKTGKVKFYSFWIFFVALCSWIIFGSFTGKDAKMAAVVYANIFCAYVYCVLLFFMYKYDEKIIRNKRKWIVLSITLSLTTICLVVGLIGLYFKKKDGSTLNFDDNTTAILSQIVPVMTTFAFLPQILKTFEKRDIEGLSIGLILMFVLTNIFWIVYWFSLIIAEGRLTPALTSTLLWQVLSLLIYTSQLSMMINIIKSHKKNMENQTNQDQNNMTIVDQNNYKTGVN</sequence>
<feature type="transmembrane region" description="Helical" evidence="5">
    <location>
        <begin position="56"/>
        <end position="75"/>
    </location>
</feature>
<dbReference type="GO" id="GO:0016020">
    <property type="term" value="C:membrane"/>
    <property type="evidence" value="ECO:0007669"/>
    <property type="project" value="UniProtKB-SubCell"/>
</dbReference>
<dbReference type="AlphaFoldDB" id="A0A3P8KX69"/>
<dbReference type="EMBL" id="UZVY01000001">
    <property type="protein sequence ID" value="VDR42147.1"/>
    <property type="molecule type" value="Genomic_DNA"/>
</dbReference>
<name>A0A3P8KX69_9BACT</name>
<keyword evidence="2 5" id="KW-0812">Transmembrane</keyword>
<dbReference type="RefSeq" id="WP_126118363.1">
    <property type="nucleotide sequence ID" value="NZ_CP101806.1"/>
</dbReference>
<feature type="transmembrane region" description="Helical" evidence="5">
    <location>
        <begin position="20"/>
        <end position="44"/>
    </location>
</feature>
<dbReference type="OrthoDB" id="398361at2"/>
<evidence type="ECO:0000256" key="3">
    <source>
        <dbReference type="ARBA" id="ARBA00022989"/>
    </source>
</evidence>
<reference evidence="6" key="2">
    <citation type="submission" date="2022-07" db="EMBL/GenBank/DDBJ databases">
        <title>Complete genome of Mycoplasma caviae type strain G122.</title>
        <authorList>
            <person name="Spergser J."/>
        </authorList>
    </citation>
    <scope>NUCLEOTIDE SEQUENCE</scope>
    <source>
        <strain evidence="6">G122</strain>
    </source>
</reference>
<dbReference type="Proteomes" id="UP001058569">
    <property type="component" value="Chromosome"/>
</dbReference>
<feature type="transmembrane region" description="Helical" evidence="5">
    <location>
        <begin position="116"/>
        <end position="139"/>
    </location>
</feature>
<evidence type="ECO:0000313" key="9">
    <source>
        <dbReference type="Proteomes" id="UP001058569"/>
    </source>
</evidence>
<keyword evidence="3 5" id="KW-1133">Transmembrane helix</keyword>
<evidence type="ECO:0000256" key="5">
    <source>
        <dbReference type="SAM" id="Phobius"/>
    </source>
</evidence>
<dbReference type="Pfam" id="PF04193">
    <property type="entry name" value="PQ-loop"/>
    <property type="match status" value="2"/>
</dbReference>
<dbReference type="Proteomes" id="UP000280036">
    <property type="component" value="Unassembled WGS sequence"/>
</dbReference>
<evidence type="ECO:0000313" key="6">
    <source>
        <dbReference type="EMBL" id="UUD35026.1"/>
    </source>
</evidence>
<protein>
    <submittedName>
        <fullName evidence="7">PQ loop repeat</fullName>
    </submittedName>
    <submittedName>
        <fullName evidence="6">PQ-loop domain-containing transporter</fullName>
    </submittedName>
</protein>
<evidence type="ECO:0000313" key="8">
    <source>
        <dbReference type="Proteomes" id="UP000280036"/>
    </source>
</evidence>
<organism evidence="7 8">
    <name type="scientific">Mycoplasmopsis caviae</name>
    <dbReference type="NCBI Taxonomy" id="55603"/>
    <lineage>
        <taxon>Bacteria</taxon>
        <taxon>Bacillati</taxon>
        <taxon>Mycoplasmatota</taxon>
        <taxon>Mycoplasmoidales</taxon>
        <taxon>Metamycoplasmataceae</taxon>
        <taxon>Mycoplasmopsis</taxon>
    </lineage>
</organism>
<proteinExistence type="predicted"/>
<feature type="transmembrane region" description="Helical" evidence="5">
    <location>
        <begin position="81"/>
        <end position="104"/>
    </location>
</feature>
<feature type="transmembrane region" description="Helical" evidence="5">
    <location>
        <begin position="154"/>
        <end position="174"/>
    </location>
</feature>
<feature type="transmembrane region" description="Helical" evidence="5">
    <location>
        <begin position="186"/>
        <end position="210"/>
    </location>
</feature>
<evidence type="ECO:0000256" key="1">
    <source>
        <dbReference type="ARBA" id="ARBA00004141"/>
    </source>
</evidence>
<comment type="subcellular location">
    <subcellularLocation>
        <location evidence="1">Membrane</location>
        <topology evidence="1">Multi-pass membrane protein</topology>
    </subcellularLocation>
</comment>
<evidence type="ECO:0000256" key="4">
    <source>
        <dbReference type="ARBA" id="ARBA00023136"/>
    </source>
</evidence>
<dbReference type="PROSITE" id="PS51257">
    <property type="entry name" value="PROKAR_LIPOPROTEIN"/>
    <property type="match status" value="1"/>
</dbReference>
<dbReference type="Gene3D" id="1.20.1280.290">
    <property type="match status" value="2"/>
</dbReference>
<feature type="transmembrane region" description="Helical" evidence="5">
    <location>
        <begin position="222"/>
        <end position="243"/>
    </location>
</feature>
<evidence type="ECO:0000313" key="7">
    <source>
        <dbReference type="EMBL" id="VDR42147.1"/>
    </source>
</evidence>
<accession>A0A3P8KX69</accession>
<dbReference type="InterPro" id="IPR006603">
    <property type="entry name" value="PQ-loop_rpt"/>
</dbReference>
<gene>
    <name evidence="7" type="ORF">NCTC10126_00647</name>
    <name evidence="6" type="ORF">NPA07_04435</name>
</gene>
<keyword evidence="4 5" id="KW-0472">Membrane</keyword>